<keyword evidence="13" id="KW-0460">Magnesium</keyword>
<dbReference type="FunFam" id="3.90.870.10:FF:000001">
    <property type="entry name" value="Riboflavin biosynthesis protein RibBA"/>
    <property type="match status" value="1"/>
</dbReference>
<feature type="binding site" evidence="20">
    <location>
        <position position="274"/>
    </location>
    <ligand>
        <name>Zn(2+)</name>
        <dbReference type="ChEBI" id="CHEBI:29105"/>
        <note>catalytic</note>
    </ligand>
</feature>
<evidence type="ECO:0000256" key="10">
    <source>
        <dbReference type="ARBA" id="ARBA00022741"/>
    </source>
</evidence>
<feature type="binding site" evidence="20">
    <location>
        <position position="321"/>
    </location>
    <ligand>
        <name>GTP</name>
        <dbReference type="ChEBI" id="CHEBI:37565"/>
    </ligand>
</feature>
<dbReference type="InterPro" id="IPR032677">
    <property type="entry name" value="GTP_cyclohydro_II"/>
</dbReference>
<sequence>MDEQVVDQAIEGAIKQLKSGGLILVSDDRNREAEGDFLGIAEYATPESVNTMVTYGRGLVCAPMTAERAKALNMHLMTDHNTETYATAFTVSTDHVTTTTGISAYDRATTIKALSDTNAKPDDFEHPGHMFPLIAVDGGVLVRDGHTEAAVDLATMAGAAPVAYICETLKPDGHMNRFAELEELAAKLEIPLITVEELINYRYRHNIDAVRAENTVKLPTEYGEFELTDYTSTADNRLQLALAHGDVANADVPLVRLHSECLTGDVFGSHRCDCGEQLHQALSEVAQAPAGLLVYLRQEGRGIGLKAKIAAYHLQEGGLDTVEANEKLGFAPDQRDYGIAAAILHAQGIHQIRLLTNNPDKVARLEYFGIKVVERVPLEVAPRQENRDYLATKQEKFHHELHVI</sequence>
<feature type="domain" description="GTP cyclohydrolase II" evidence="21">
    <location>
        <begin position="215"/>
        <end position="377"/>
    </location>
</feature>
<evidence type="ECO:0000256" key="11">
    <source>
        <dbReference type="ARBA" id="ARBA00022801"/>
    </source>
</evidence>
<comment type="pathway">
    <text evidence="5 20">Cofactor biosynthesis; riboflavin biosynthesis; 5-amino-6-(D-ribitylamino)uracil from GTP: step 1/4.</text>
</comment>
<dbReference type="Gene3D" id="3.90.870.10">
    <property type="entry name" value="DHBP synthase"/>
    <property type="match status" value="1"/>
</dbReference>
<dbReference type="CDD" id="cd00641">
    <property type="entry name" value="GTP_cyclohydro2"/>
    <property type="match status" value="1"/>
</dbReference>
<keyword evidence="11 20" id="KW-0378">Hydrolase</keyword>
<reference evidence="22 23" key="1">
    <citation type="journal article" date="2015" name="Genome Announc.">
        <title>Expanding the biotechnology potential of lactobacilli through comparative genomics of 213 strains and associated genera.</title>
        <authorList>
            <person name="Sun Z."/>
            <person name="Harris H.M."/>
            <person name="McCann A."/>
            <person name="Guo C."/>
            <person name="Argimon S."/>
            <person name="Zhang W."/>
            <person name="Yang X."/>
            <person name="Jeffery I.B."/>
            <person name="Cooney J.C."/>
            <person name="Kagawa T.F."/>
            <person name="Liu W."/>
            <person name="Song Y."/>
            <person name="Salvetti E."/>
            <person name="Wrobel A."/>
            <person name="Rasinkangas P."/>
            <person name="Parkhill J."/>
            <person name="Rea M.C."/>
            <person name="O'Sullivan O."/>
            <person name="Ritari J."/>
            <person name="Douillard F.P."/>
            <person name="Paul Ross R."/>
            <person name="Yang R."/>
            <person name="Briner A.E."/>
            <person name="Felis G.E."/>
            <person name="de Vos W.M."/>
            <person name="Barrangou R."/>
            <person name="Klaenhammer T.R."/>
            <person name="Caufield P.W."/>
            <person name="Cui Y."/>
            <person name="Zhang H."/>
            <person name="O'Toole P.W."/>
        </authorList>
    </citation>
    <scope>NUCLEOTIDE SEQUENCE [LARGE SCALE GENOMIC DNA]</scope>
    <source>
        <strain evidence="22 23">DSM 20003</strain>
    </source>
</reference>
<feature type="binding site" evidence="20">
    <location>
        <position position="361"/>
    </location>
    <ligand>
        <name>GTP</name>
        <dbReference type="ChEBI" id="CHEBI:37565"/>
    </ligand>
</feature>
<evidence type="ECO:0000256" key="3">
    <source>
        <dbReference type="ARBA" id="ARBA00001946"/>
    </source>
</evidence>
<comment type="pathway">
    <text evidence="6">Cofactor biosynthesis; riboflavin biosynthesis; 2-hydroxy-3-oxobutyl phosphate from D-ribulose 5-phosphate: step 1/1.</text>
</comment>
<evidence type="ECO:0000256" key="12">
    <source>
        <dbReference type="ARBA" id="ARBA00022833"/>
    </source>
</evidence>
<dbReference type="PATRIC" id="fig|1423726.3.peg.3016"/>
<keyword evidence="23" id="KW-1185">Reference proteome</keyword>
<comment type="function">
    <text evidence="18 20">Catalyzes the conversion of GTP to 2,5-diamino-6-ribosylamino-4(3H)-pyrimidinone 5'-phosphate (DARP), formate and pyrophosphate.</text>
</comment>
<dbReference type="GO" id="GO:0008270">
    <property type="term" value="F:zinc ion binding"/>
    <property type="evidence" value="ECO:0007669"/>
    <property type="project" value="UniProtKB-UniRule"/>
</dbReference>
<dbReference type="NCBIfam" id="NF001591">
    <property type="entry name" value="PRK00393.1"/>
    <property type="match status" value="1"/>
</dbReference>
<dbReference type="Proteomes" id="UP000051461">
    <property type="component" value="Unassembled WGS sequence"/>
</dbReference>
<dbReference type="InterPro" id="IPR000422">
    <property type="entry name" value="DHBP_synthase_RibB"/>
</dbReference>
<dbReference type="Gene3D" id="3.40.50.10990">
    <property type="entry name" value="GTP cyclohydrolase II"/>
    <property type="match status" value="1"/>
</dbReference>
<evidence type="ECO:0000256" key="19">
    <source>
        <dbReference type="ARBA" id="ARBA00049295"/>
    </source>
</evidence>
<dbReference type="PANTHER" id="PTHR21327">
    <property type="entry name" value="GTP CYCLOHYDROLASE II-RELATED"/>
    <property type="match status" value="1"/>
</dbReference>
<evidence type="ECO:0000256" key="13">
    <source>
        <dbReference type="ARBA" id="ARBA00022842"/>
    </source>
</evidence>
<comment type="catalytic activity">
    <reaction evidence="19 20">
        <text>GTP + 4 H2O = 2,5-diamino-6-hydroxy-4-(5-phosphoribosylamino)-pyrimidine + formate + 2 phosphate + 3 H(+)</text>
        <dbReference type="Rhea" id="RHEA:23704"/>
        <dbReference type="ChEBI" id="CHEBI:15377"/>
        <dbReference type="ChEBI" id="CHEBI:15378"/>
        <dbReference type="ChEBI" id="CHEBI:15740"/>
        <dbReference type="ChEBI" id="CHEBI:37565"/>
        <dbReference type="ChEBI" id="CHEBI:43474"/>
        <dbReference type="ChEBI" id="CHEBI:58614"/>
        <dbReference type="EC" id="3.5.4.25"/>
    </reaction>
</comment>
<accession>A0A0R1H0G5</accession>
<keyword evidence="10 20" id="KW-0547">Nucleotide-binding</keyword>
<keyword evidence="14 20" id="KW-0342">GTP-binding</keyword>
<dbReference type="GO" id="GO:0008686">
    <property type="term" value="F:3,4-dihydroxy-2-butanone-4-phosphate synthase activity"/>
    <property type="evidence" value="ECO:0007669"/>
    <property type="project" value="UniProtKB-EC"/>
</dbReference>
<proteinExistence type="inferred from homology"/>
<dbReference type="UniPathway" id="UPA00275">
    <property type="reaction ID" value="UER00399"/>
</dbReference>
<evidence type="ECO:0000256" key="5">
    <source>
        <dbReference type="ARBA" id="ARBA00004853"/>
    </source>
</evidence>
<feature type="binding site" evidence="20">
    <location>
        <position position="356"/>
    </location>
    <ligand>
        <name>GTP</name>
        <dbReference type="ChEBI" id="CHEBI:37565"/>
    </ligand>
</feature>
<name>A0A0R1H0G5_9LACO</name>
<comment type="function">
    <text evidence="4">Catalyzes the conversion of D-ribulose 5-phosphate to formate and 3,4-dihydroxy-2-butanone 4-phosphate.</text>
</comment>
<dbReference type="STRING" id="1423726.FC07_GL002904"/>
<dbReference type="PANTHER" id="PTHR21327:SF18">
    <property type="entry name" value="3,4-DIHYDROXY-2-BUTANONE 4-PHOSPHATE SYNTHASE"/>
    <property type="match status" value="1"/>
</dbReference>
<gene>
    <name evidence="20" type="primary">ribA</name>
    <name evidence="22" type="ORF">FC07_GL002904</name>
</gene>
<evidence type="ECO:0000256" key="20">
    <source>
        <dbReference type="HAMAP-Rule" id="MF_00179"/>
    </source>
</evidence>
<dbReference type="FunFam" id="3.40.50.10990:FF:000001">
    <property type="entry name" value="Riboflavin biosynthesis protein RibBA"/>
    <property type="match status" value="1"/>
</dbReference>
<dbReference type="GO" id="GO:0003935">
    <property type="term" value="F:GTP cyclohydrolase II activity"/>
    <property type="evidence" value="ECO:0007669"/>
    <property type="project" value="UniProtKB-UniRule"/>
</dbReference>
<organism evidence="22 23">
    <name type="scientific">Loigolactobacillus bifermentans DSM 20003</name>
    <dbReference type="NCBI Taxonomy" id="1423726"/>
    <lineage>
        <taxon>Bacteria</taxon>
        <taxon>Bacillati</taxon>
        <taxon>Bacillota</taxon>
        <taxon>Bacilli</taxon>
        <taxon>Lactobacillales</taxon>
        <taxon>Lactobacillaceae</taxon>
        <taxon>Loigolactobacillus</taxon>
    </lineage>
</organism>
<evidence type="ECO:0000259" key="21">
    <source>
        <dbReference type="Pfam" id="PF00925"/>
    </source>
</evidence>
<keyword evidence="17" id="KW-0511">Multifunctional enzyme</keyword>
<comment type="cofactor">
    <cofactor evidence="3">
        <name>Mg(2+)</name>
        <dbReference type="ChEBI" id="CHEBI:18420"/>
    </cofactor>
</comment>
<comment type="cofactor">
    <cofactor evidence="20">
        <name>Zn(2+)</name>
        <dbReference type="ChEBI" id="CHEBI:29105"/>
    </cofactor>
    <text evidence="20">Binds 1 zinc ion per subunit.</text>
</comment>
<feature type="binding site" evidence="20">
    <location>
        <position position="261"/>
    </location>
    <ligand>
        <name>Zn(2+)</name>
        <dbReference type="ChEBI" id="CHEBI:29105"/>
        <note>catalytic</note>
    </ligand>
</feature>
<evidence type="ECO:0000256" key="16">
    <source>
        <dbReference type="ARBA" id="ARBA00023239"/>
    </source>
</evidence>
<feature type="binding site" evidence="20">
    <location>
        <begin position="256"/>
        <end position="260"/>
    </location>
    <ligand>
        <name>GTP</name>
        <dbReference type="ChEBI" id="CHEBI:37565"/>
    </ligand>
</feature>
<dbReference type="InterPro" id="IPR017945">
    <property type="entry name" value="DHBP_synth_RibB-like_a/b_dom"/>
</dbReference>
<dbReference type="GO" id="GO:0005829">
    <property type="term" value="C:cytosol"/>
    <property type="evidence" value="ECO:0007669"/>
    <property type="project" value="TreeGrafter"/>
</dbReference>
<dbReference type="HAMAP" id="MF_00179">
    <property type="entry name" value="RibA"/>
    <property type="match status" value="1"/>
</dbReference>
<dbReference type="OrthoDB" id="9793111at2"/>
<comment type="cofactor">
    <cofactor evidence="2">
        <name>Mn(2+)</name>
        <dbReference type="ChEBI" id="CHEBI:29035"/>
    </cofactor>
</comment>
<dbReference type="Pfam" id="PF00925">
    <property type="entry name" value="GTP_cyclohydro2"/>
    <property type="match status" value="1"/>
</dbReference>
<evidence type="ECO:0000256" key="4">
    <source>
        <dbReference type="ARBA" id="ARBA00002284"/>
    </source>
</evidence>
<dbReference type="GO" id="GO:0005525">
    <property type="term" value="F:GTP binding"/>
    <property type="evidence" value="ECO:0007669"/>
    <property type="project" value="UniProtKB-KW"/>
</dbReference>
<dbReference type="Pfam" id="PF00926">
    <property type="entry name" value="DHBP_synthase"/>
    <property type="match status" value="1"/>
</dbReference>
<evidence type="ECO:0000313" key="22">
    <source>
        <dbReference type="EMBL" id="KRK37188.1"/>
    </source>
</evidence>
<keyword evidence="15" id="KW-0464">Manganese</keyword>
<dbReference type="SUPFAM" id="SSF55821">
    <property type="entry name" value="YrdC/RibB"/>
    <property type="match status" value="1"/>
</dbReference>
<dbReference type="InterPro" id="IPR000926">
    <property type="entry name" value="RibA"/>
</dbReference>
<dbReference type="InterPro" id="IPR036144">
    <property type="entry name" value="RibA-like_sf"/>
</dbReference>
<feature type="binding site" evidence="20">
    <location>
        <position position="277"/>
    </location>
    <ligand>
        <name>GTP</name>
        <dbReference type="ChEBI" id="CHEBI:37565"/>
    </ligand>
</feature>
<evidence type="ECO:0000256" key="7">
    <source>
        <dbReference type="ARBA" id="ARBA00005520"/>
    </source>
</evidence>
<dbReference type="AlphaFoldDB" id="A0A0R1H0G5"/>
<dbReference type="GO" id="GO:0009231">
    <property type="term" value="P:riboflavin biosynthetic process"/>
    <property type="evidence" value="ECO:0007669"/>
    <property type="project" value="UniProtKB-UniRule"/>
</dbReference>
<dbReference type="EMBL" id="AZDA01000054">
    <property type="protein sequence ID" value="KRK37188.1"/>
    <property type="molecule type" value="Genomic_DNA"/>
</dbReference>
<keyword evidence="12 20" id="KW-0862">Zinc</keyword>
<evidence type="ECO:0000256" key="8">
    <source>
        <dbReference type="ARBA" id="ARBA00022619"/>
    </source>
</evidence>
<protein>
    <recommendedName>
        <fullName evidence="20">GTP cyclohydrolase-2</fullName>
        <ecNumber evidence="20">3.5.4.25</ecNumber>
    </recommendedName>
    <alternativeName>
        <fullName evidence="20">GTP cyclohydrolase II</fullName>
    </alternativeName>
</protein>
<keyword evidence="8 20" id="KW-0686">Riboflavin biosynthesis</keyword>
<keyword evidence="16" id="KW-0456">Lyase</keyword>
<dbReference type="EC" id="3.5.4.25" evidence="20"/>
<dbReference type="NCBIfam" id="TIGR00506">
    <property type="entry name" value="ribB"/>
    <property type="match status" value="1"/>
</dbReference>
<feature type="binding site" evidence="20">
    <location>
        <begin position="299"/>
        <end position="301"/>
    </location>
    <ligand>
        <name>GTP</name>
        <dbReference type="ChEBI" id="CHEBI:37565"/>
    </ligand>
</feature>
<evidence type="ECO:0000313" key="23">
    <source>
        <dbReference type="Proteomes" id="UP000051461"/>
    </source>
</evidence>
<comment type="caution">
    <text evidence="22">The sequence shown here is derived from an EMBL/GenBank/DDBJ whole genome shotgun (WGS) entry which is preliminary data.</text>
</comment>
<comment type="catalytic activity">
    <reaction evidence="1">
        <text>D-ribulose 5-phosphate = (2S)-2-hydroxy-3-oxobutyl phosphate + formate + H(+)</text>
        <dbReference type="Rhea" id="RHEA:18457"/>
        <dbReference type="ChEBI" id="CHEBI:15378"/>
        <dbReference type="ChEBI" id="CHEBI:15740"/>
        <dbReference type="ChEBI" id="CHEBI:58121"/>
        <dbReference type="ChEBI" id="CHEBI:58830"/>
        <dbReference type="EC" id="4.1.99.12"/>
    </reaction>
</comment>
<dbReference type="PIRSF" id="PIRSF001259">
    <property type="entry name" value="RibA"/>
    <property type="match status" value="1"/>
</dbReference>
<feature type="active site" description="Nucleophile" evidence="20">
    <location>
        <position position="335"/>
    </location>
</feature>
<evidence type="ECO:0000256" key="14">
    <source>
        <dbReference type="ARBA" id="ARBA00023134"/>
    </source>
</evidence>
<feature type="binding site" evidence="20">
    <location>
        <position position="272"/>
    </location>
    <ligand>
        <name>Zn(2+)</name>
        <dbReference type="ChEBI" id="CHEBI:29105"/>
        <note>catalytic</note>
    </ligand>
</feature>
<comment type="similarity">
    <text evidence="20">Belongs to the GTP cyclohydrolase II family.</text>
</comment>
<feature type="active site" description="Proton acceptor" evidence="20">
    <location>
        <position position="333"/>
    </location>
</feature>
<evidence type="ECO:0000256" key="18">
    <source>
        <dbReference type="ARBA" id="ARBA00043932"/>
    </source>
</evidence>
<dbReference type="RefSeq" id="WP_057904551.1">
    <property type="nucleotide sequence ID" value="NZ_AZDA01000054.1"/>
</dbReference>
<evidence type="ECO:0000256" key="17">
    <source>
        <dbReference type="ARBA" id="ARBA00023268"/>
    </source>
</evidence>
<keyword evidence="9 20" id="KW-0479">Metal-binding</keyword>
<evidence type="ECO:0000256" key="6">
    <source>
        <dbReference type="ARBA" id="ARBA00004904"/>
    </source>
</evidence>
<evidence type="ECO:0000256" key="9">
    <source>
        <dbReference type="ARBA" id="ARBA00022723"/>
    </source>
</evidence>
<dbReference type="NCBIfam" id="TIGR00505">
    <property type="entry name" value="ribA"/>
    <property type="match status" value="1"/>
</dbReference>
<evidence type="ECO:0000256" key="2">
    <source>
        <dbReference type="ARBA" id="ARBA00001936"/>
    </source>
</evidence>
<comment type="similarity">
    <text evidence="7">In the N-terminal section; belongs to the DHBP synthase family.</text>
</comment>
<evidence type="ECO:0000256" key="15">
    <source>
        <dbReference type="ARBA" id="ARBA00023211"/>
    </source>
</evidence>
<evidence type="ECO:0000256" key="1">
    <source>
        <dbReference type="ARBA" id="ARBA00000141"/>
    </source>
</evidence>
<dbReference type="SUPFAM" id="SSF142695">
    <property type="entry name" value="RibA-like"/>
    <property type="match status" value="1"/>
</dbReference>